<keyword evidence="3" id="KW-1185">Reference proteome</keyword>
<feature type="compositionally biased region" description="Pro residues" evidence="1">
    <location>
        <begin position="42"/>
        <end position="51"/>
    </location>
</feature>
<accession>A0ABR6FR14</accession>
<gene>
    <name evidence="2" type="ORF">FHX59_004308</name>
</gene>
<dbReference type="EMBL" id="JACHVZ010000011">
    <property type="protein sequence ID" value="MBB2929866.1"/>
    <property type="molecule type" value="Genomic_DNA"/>
</dbReference>
<proteinExistence type="predicted"/>
<comment type="caution">
    <text evidence="2">The sequence shown here is derived from an EMBL/GenBank/DDBJ whole genome shotgun (WGS) entry which is preliminary data.</text>
</comment>
<evidence type="ECO:0000313" key="2">
    <source>
        <dbReference type="EMBL" id="MBB2929866.1"/>
    </source>
</evidence>
<evidence type="ECO:0000313" key="3">
    <source>
        <dbReference type="Proteomes" id="UP000533533"/>
    </source>
</evidence>
<feature type="compositionally biased region" description="Basic and acidic residues" evidence="1">
    <location>
        <begin position="29"/>
        <end position="38"/>
    </location>
</feature>
<dbReference type="Proteomes" id="UP000533533">
    <property type="component" value="Unassembled WGS sequence"/>
</dbReference>
<evidence type="ECO:0000256" key="1">
    <source>
        <dbReference type="SAM" id="MobiDB-lite"/>
    </source>
</evidence>
<feature type="region of interest" description="Disordered" evidence="1">
    <location>
        <begin position="1"/>
        <end position="60"/>
    </location>
</feature>
<name>A0ABR6FR14_9BURK</name>
<organism evidence="2 3">
    <name type="scientific">Paraburkholderia silvatlantica</name>
    <dbReference type="NCBI Taxonomy" id="321895"/>
    <lineage>
        <taxon>Bacteria</taxon>
        <taxon>Pseudomonadati</taxon>
        <taxon>Pseudomonadota</taxon>
        <taxon>Betaproteobacteria</taxon>
        <taxon>Burkholderiales</taxon>
        <taxon>Burkholderiaceae</taxon>
        <taxon>Paraburkholderia</taxon>
    </lineage>
</organism>
<protein>
    <submittedName>
        <fullName evidence="2">Uncharacterized protein</fullName>
    </submittedName>
</protein>
<sequence length="60" mass="6088">MAGEGRQVQFGGTALPFRPLSSAPAATDESAHDIETARAARAPPPYTPCPIPRAAGPMAG</sequence>
<reference evidence="2 3" key="1">
    <citation type="submission" date="2020-08" db="EMBL/GenBank/DDBJ databases">
        <title>Genomic Encyclopedia of Type Strains, Phase IV (KMG-V): Genome sequencing to study the core and pangenomes of soil and plant-associated prokaryotes.</title>
        <authorList>
            <person name="Whitman W."/>
        </authorList>
    </citation>
    <scope>NUCLEOTIDE SEQUENCE [LARGE SCALE GENOMIC DNA]</scope>
    <source>
        <strain evidence="2 3">SRMrh-85</strain>
    </source>
</reference>